<dbReference type="SUPFAM" id="SSF81606">
    <property type="entry name" value="PP2C-like"/>
    <property type="match status" value="1"/>
</dbReference>
<dbReference type="InterPro" id="IPR052016">
    <property type="entry name" value="Bact_Sigma-Reg"/>
</dbReference>
<dbReference type="Pfam" id="PF13185">
    <property type="entry name" value="GAF_2"/>
    <property type="match status" value="1"/>
</dbReference>
<dbReference type="PANTHER" id="PTHR43156:SF9">
    <property type="entry name" value="HAMP DOMAIN-CONTAINING PROTEIN"/>
    <property type="match status" value="1"/>
</dbReference>
<dbReference type="Gene3D" id="3.30.450.40">
    <property type="match status" value="1"/>
</dbReference>
<keyword evidence="2" id="KW-0175">Coiled coil</keyword>
<dbReference type="EMBL" id="NZEX01000186">
    <property type="protein sequence ID" value="MAH64757.1"/>
    <property type="molecule type" value="Genomic_DNA"/>
</dbReference>
<evidence type="ECO:0000313" key="6">
    <source>
        <dbReference type="Proteomes" id="UP000226525"/>
    </source>
</evidence>
<evidence type="ECO:0008006" key="7">
    <source>
        <dbReference type="Google" id="ProtNLM"/>
    </source>
</evidence>
<dbReference type="Gene3D" id="3.60.40.10">
    <property type="entry name" value="PPM-type phosphatase domain"/>
    <property type="match status" value="1"/>
</dbReference>
<accession>A0A2D6YNK1</accession>
<dbReference type="SMART" id="SM00065">
    <property type="entry name" value="GAF"/>
    <property type="match status" value="1"/>
</dbReference>
<dbReference type="InterPro" id="IPR036457">
    <property type="entry name" value="PPM-type-like_dom_sf"/>
</dbReference>
<feature type="coiled-coil region" evidence="2">
    <location>
        <begin position="181"/>
        <end position="215"/>
    </location>
</feature>
<proteinExistence type="predicted"/>
<name>A0A2D6YNK1_9DELT</name>
<evidence type="ECO:0000259" key="3">
    <source>
        <dbReference type="SMART" id="SM00065"/>
    </source>
</evidence>
<dbReference type="SMART" id="SM00331">
    <property type="entry name" value="PP2C_SIG"/>
    <property type="match status" value="1"/>
</dbReference>
<evidence type="ECO:0000256" key="2">
    <source>
        <dbReference type="SAM" id="Coils"/>
    </source>
</evidence>
<gene>
    <name evidence="5" type="ORF">CMN54_15210</name>
</gene>
<comment type="caution">
    <text evidence="5">The sequence shown here is derived from an EMBL/GenBank/DDBJ whole genome shotgun (WGS) entry which is preliminary data.</text>
</comment>
<evidence type="ECO:0000259" key="4">
    <source>
        <dbReference type="SMART" id="SM00331"/>
    </source>
</evidence>
<dbReference type="SUPFAM" id="SSF55781">
    <property type="entry name" value="GAF domain-like"/>
    <property type="match status" value="1"/>
</dbReference>
<dbReference type="Proteomes" id="UP000226525">
    <property type="component" value="Unassembled WGS sequence"/>
</dbReference>
<feature type="domain" description="PPM-type phosphatase" evidence="4">
    <location>
        <begin position="243"/>
        <end position="467"/>
    </location>
</feature>
<reference evidence="6" key="1">
    <citation type="submission" date="2017-09" db="EMBL/GenBank/DDBJ databases">
        <title>The Reconstruction of 2,631 Draft Metagenome-Assembled Genomes from the Global Oceans.</title>
        <authorList>
            <person name="Tully B.J."/>
            <person name="Graham E.D."/>
            <person name="Heidelberg J.F."/>
        </authorList>
    </citation>
    <scope>NUCLEOTIDE SEQUENCE [LARGE SCALE GENOMIC DNA]</scope>
</reference>
<dbReference type="AlphaFoldDB" id="A0A2D6YNK1"/>
<organism evidence="5 6">
    <name type="scientific">SAR324 cluster bacterium</name>
    <dbReference type="NCBI Taxonomy" id="2024889"/>
    <lineage>
        <taxon>Bacteria</taxon>
        <taxon>Deltaproteobacteria</taxon>
        <taxon>SAR324 cluster</taxon>
    </lineage>
</organism>
<evidence type="ECO:0000313" key="5">
    <source>
        <dbReference type="EMBL" id="MAH64757.1"/>
    </source>
</evidence>
<dbReference type="InterPro" id="IPR003018">
    <property type="entry name" value="GAF"/>
</dbReference>
<keyword evidence="1" id="KW-0378">Hydrolase</keyword>
<feature type="domain" description="GAF" evidence="3">
    <location>
        <begin position="31"/>
        <end position="189"/>
    </location>
</feature>
<protein>
    <recommendedName>
        <fullName evidence="7">GAF domain-containing protein</fullName>
    </recommendedName>
</protein>
<dbReference type="InterPro" id="IPR001932">
    <property type="entry name" value="PPM-type_phosphatase-like_dom"/>
</dbReference>
<dbReference type="GO" id="GO:0016791">
    <property type="term" value="F:phosphatase activity"/>
    <property type="evidence" value="ECO:0007669"/>
    <property type="project" value="TreeGrafter"/>
</dbReference>
<evidence type="ECO:0000256" key="1">
    <source>
        <dbReference type="ARBA" id="ARBA00022801"/>
    </source>
</evidence>
<dbReference type="PANTHER" id="PTHR43156">
    <property type="entry name" value="STAGE II SPORULATION PROTEIN E-RELATED"/>
    <property type="match status" value="1"/>
</dbReference>
<sequence>MEDNLEEILERKTKELEIVQRVAVALNASNEVKTIALLMLQLMEEYFDFQHSILLVLRPEEGLLEVVATHGYEVDNLGKTIRVGMGVIGMVAKKQRLMRMANLGAQRKYMQAISKNTGNEAVAGQIVGLPDAESQVAIPMMAEDRLLGVLSIESKKINFYNPQDETLVTTLANLGAVSLKNALYLQQVEEAREQLREINENLEQLVTERTKELADAHADIVSSISYASRIQREFIPRSTTLQDHLEDFGVVWQPRDVVGGDFYWFQPQGNGYLVGLGDCTGHGVPGAFMSLVSISTLNRIVRENDLKDLSSLLKQFDASLRAQLGRSEEENRDGLDFGLCHFNPNEQRLRFVGAKMSLFHINSERVNEISGARKSIGYDTARKRPFRDEIEIPYSSGDTFLMASDGVIDQMGSETRMCYGKQRLEKFLTEHKEDPAQQICDDLIATLSAYRGDNTVLDDVTVFCFRPN</sequence>
<dbReference type="InterPro" id="IPR029016">
    <property type="entry name" value="GAF-like_dom_sf"/>
</dbReference>
<dbReference type="Pfam" id="PF07228">
    <property type="entry name" value="SpoIIE"/>
    <property type="match status" value="1"/>
</dbReference>